<dbReference type="PANTHER" id="PTHR43881:SF1">
    <property type="entry name" value="GAMMA-GLUTAMYLTRANSPEPTIDASE (AFU_ORTHOLOGUE AFUA_4G13580)"/>
    <property type="match status" value="1"/>
</dbReference>
<dbReference type="GO" id="GO:0006751">
    <property type="term" value="P:glutathione catabolic process"/>
    <property type="evidence" value="ECO:0007669"/>
    <property type="project" value="InterPro"/>
</dbReference>
<dbReference type="Gene3D" id="3.60.20.40">
    <property type="match status" value="1"/>
</dbReference>
<dbReference type="GO" id="GO:0036374">
    <property type="term" value="F:glutathione hydrolase activity"/>
    <property type="evidence" value="ECO:0007669"/>
    <property type="project" value="InterPro"/>
</dbReference>
<dbReference type="Gene3D" id="1.10.246.230">
    <property type="match status" value="1"/>
</dbReference>
<dbReference type="Proteomes" id="UP001500194">
    <property type="component" value="Unassembled WGS sequence"/>
</dbReference>
<dbReference type="EMBL" id="BAAADU010000002">
    <property type="protein sequence ID" value="GAA0658849.1"/>
    <property type="molecule type" value="Genomic_DNA"/>
</dbReference>
<dbReference type="RefSeq" id="WP_227262283.1">
    <property type="nucleotide sequence ID" value="NZ_BAAADU010000002.1"/>
</dbReference>
<dbReference type="NCBIfam" id="TIGR00066">
    <property type="entry name" value="g_glut_trans"/>
    <property type="match status" value="1"/>
</dbReference>
<reference evidence="1 2" key="1">
    <citation type="journal article" date="2019" name="Int. J. Syst. Evol. Microbiol.">
        <title>The Global Catalogue of Microorganisms (GCM) 10K type strain sequencing project: providing services to taxonomists for standard genome sequencing and annotation.</title>
        <authorList>
            <consortium name="The Broad Institute Genomics Platform"/>
            <consortium name="The Broad Institute Genome Sequencing Center for Infectious Disease"/>
            <person name="Wu L."/>
            <person name="Ma J."/>
        </authorList>
    </citation>
    <scope>NUCLEOTIDE SEQUENCE [LARGE SCALE GENOMIC DNA]</scope>
    <source>
        <strain evidence="1 2">JCM 16327</strain>
    </source>
</reference>
<dbReference type="GeneID" id="68572906"/>
<dbReference type="Pfam" id="PF01019">
    <property type="entry name" value="G_glu_transpept"/>
    <property type="match status" value="1"/>
</dbReference>
<dbReference type="InterPro" id="IPR000101">
    <property type="entry name" value="GGT_peptidase"/>
</dbReference>
<comment type="caution">
    <text evidence="1">The sequence shown here is derived from an EMBL/GenBank/DDBJ whole genome shotgun (WGS) entry which is preliminary data.</text>
</comment>
<dbReference type="PRINTS" id="PR01210">
    <property type="entry name" value="GGTRANSPTASE"/>
</dbReference>
<dbReference type="InterPro" id="IPR052896">
    <property type="entry name" value="GGT-like_enzyme"/>
</dbReference>
<keyword evidence="2" id="KW-1185">Reference proteome</keyword>
<dbReference type="SUPFAM" id="SSF56235">
    <property type="entry name" value="N-terminal nucleophile aminohydrolases (Ntn hydrolases)"/>
    <property type="match status" value="1"/>
</dbReference>
<dbReference type="InterPro" id="IPR043137">
    <property type="entry name" value="GGT_ssub_C"/>
</dbReference>
<evidence type="ECO:0000313" key="1">
    <source>
        <dbReference type="EMBL" id="GAA0658849.1"/>
    </source>
</evidence>
<protein>
    <submittedName>
        <fullName evidence="1">Gamma-glutamyltransferase family protein</fullName>
    </submittedName>
</protein>
<name>A0AAV3T4Q1_9EURY</name>
<organism evidence="1 2">
    <name type="scientific">Salarchaeum japonicum</name>
    <dbReference type="NCBI Taxonomy" id="555573"/>
    <lineage>
        <taxon>Archaea</taxon>
        <taxon>Methanobacteriati</taxon>
        <taxon>Methanobacteriota</taxon>
        <taxon>Stenosarchaea group</taxon>
        <taxon>Halobacteria</taxon>
        <taxon>Halobacteriales</taxon>
        <taxon>Halobacteriaceae</taxon>
    </lineage>
</organism>
<dbReference type="AlphaFoldDB" id="A0AAV3T4Q1"/>
<sequence>MDFEYPWAFESRRSAVHARNGMVATSHPVAAQAGLSVLRDGGNAADAAVATAAVLNVVEPHMTGIGGDAFALTQFDDEYEALNASGPAPDGADIETYRERTDATDESGDPAMPTDGGLPVTVPGALAGWDALAERYGTRSLGALLEPAVEYAREGVPVSEFVARQFAQAAPRIREYDETAETFLDGDDDPYEAGDTLRNPAFADTLERIQSEGIDAFYGGPIGEGVVETVREHGGELAVSDLEAYSPEWTDPISTEYGGLEVLEHPPNGQGTVALEALNVASEFDLPDDPTNPDRLHHLIEAVKIAFADGYEHITDPDTYDVPLETMLSESYAAERAREIGHRASVRDAKAGDHADTVYLTVVDGDGNAVSFINSIYMNFGSALTTGGFALQNRGHSFSLDSAHANSLEPGKRPFHTIIPAMLREDGEFRASWGVMGGSMQPQGHLQVVANLRAKLNPQAALDAPRFRWLADNRVALETTRIPDDVVTNLEGRGHRVVDEDTFFDAGGHWGGGQVVWRDDDGTLVGGSDPRKDGHAVGF</sequence>
<evidence type="ECO:0000313" key="2">
    <source>
        <dbReference type="Proteomes" id="UP001500194"/>
    </source>
</evidence>
<dbReference type="InterPro" id="IPR029055">
    <property type="entry name" value="Ntn_hydrolases_N"/>
</dbReference>
<accession>A0AAV3T4Q1</accession>
<dbReference type="PANTHER" id="PTHR43881">
    <property type="entry name" value="GAMMA-GLUTAMYLTRANSPEPTIDASE (AFU_ORTHOLOGUE AFUA_4G13580)"/>
    <property type="match status" value="1"/>
</dbReference>
<proteinExistence type="predicted"/>
<gene>
    <name evidence="1" type="ORF">GCM10009019_24080</name>
</gene>